<evidence type="ECO:0000256" key="12">
    <source>
        <dbReference type="PROSITE-ProRule" id="PRU00560"/>
    </source>
</evidence>
<keyword evidence="15" id="KW-1185">Reference proteome</keyword>
<dbReference type="GO" id="GO:0043138">
    <property type="term" value="F:3'-5' DNA helicase activity"/>
    <property type="evidence" value="ECO:0007669"/>
    <property type="project" value="TreeGrafter"/>
</dbReference>
<dbReference type="CDD" id="cd17932">
    <property type="entry name" value="DEXQc_UvrD"/>
    <property type="match status" value="1"/>
</dbReference>
<comment type="catalytic activity">
    <reaction evidence="8">
        <text>Couples ATP hydrolysis with the unwinding of duplex DNA by translocating in the 3'-5' direction.</text>
        <dbReference type="EC" id="5.6.2.4"/>
    </reaction>
</comment>
<evidence type="ECO:0000313" key="15">
    <source>
        <dbReference type="Proteomes" id="UP000316916"/>
    </source>
</evidence>
<sequence>MILDKLNDEQKVAVTQSGNVLLTACPGSGKTRVIIHKLAYELDQLANTSKKKIAAVTFTVRASEEIFKRLNAMGINSDKIWSGTLHSFCLEWILRPYSCYLPELQNGFSIADESYCDELISSLKVKYKLKPIDPVNMRFDRNGNFLETKIIQKRLLEDYHSILKRKKLIDFELILFYSYKILQDLPRIPQILSKLFKIICIDEYQDTQDLLYAIISTIVRAGNGETSAFFVGDTDQAIYSSLGGVAKNIEQIKEELNDLPIEPLTLKGNYRSSQRIIDFYRQFQTQSIDIKAVGINAKTKGLITLNNTIDKAGIVEEISKLILLSLDKGIPEDEICVLVPQWWLITSISKKLRAVLPNVNFDASGLAPMARNRENIWFKLSRLFLTQPSPKLYSLRYRWAAELIDNFRIHTFSDLTEEYRNERSFLRLINSIKSNEIEGIDYLKDCFDQFLNIVGIDYKKNPTLVESWELFFTNIKKRLNDPEYVIPSDIQSFKSFYREMTGVVINTCVGIKGEEFETVIAYGLLNGYIPHWNEIFSGNANEASKKLLYVICSRAKTNLHLISETGRTTKRGDALTITSELEAVNFKYDNV</sequence>
<proteinExistence type="inferred from homology"/>
<keyword evidence="5 12" id="KW-0067">ATP-binding</keyword>
<dbReference type="Pfam" id="PF00580">
    <property type="entry name" value="UvrD-helicase"/>
    <property type="match status" value="1"/>
</dbReference>
<evidence type="ECO:0000256" key="2">
    <source>
        <dbReference type="ARBA" id="ARBA00022741"/>
    </source>
</evidence>
<dbReference type="PANTHER" id="PTHR11070">
    <property type="entry name" value="UVRD / RECB / PCRA DNA HELICASE FAMILY MEMBER"/>
    <property type="match status" value="1"/>
</dbReference>
<dbReference type="GO" id="GO:0005524">
    <property type="term" value="F:ATP binding"/>
    <property type="evidence" value="ECO:0007669"/>
    <property type="project" value="UniProtKB-UniRule"/>
</dbReference>
<keyword evidence="2 12" id="KW-0547">Nucleotide-binding</keyword>
<reference evidence="14 15" key="1">
    <citation type="submission" date="2017-05" db="EMBL/GenBank/DDBJ databases">
        <authorList>
            <person name="Varghese N."/>
            <person name="Submissions S."/>
        </authorList>
    </citation>
    <scope>NUCLEOTIDE SEQUENCE [LARGE SCALE GENOMIC DNA]</scope>
    <source>
        <strain evidence="14 15">DSM 29371</strain>
    </source>
</reference>
<dbReference type="GO" id="GO:0005829">
    <property type="term" value="C:cytosol"/>
    <property type="evidence" value="ECO:0007669"/>
    <property type="project" value="TreeGrafter"/>
</dbReference>
<gene>
    <name evidence="14" type="ORF">SAMN06265171_101678</name>
</gene>
<dbReference type="InterPro" id="IPR014017">
    <property type="entry name" value="DNA_helicase_UvrD-like_C"/>
</dbReference>
<evidence type="ECO:0000256" key="9">
    <source>
        <dbReference type="ARBA" id="ARBA00034808"/>
    </source>
</evidence>
<evidence type="ECO:0000259" key="13">
    <source>
        <dbReference type="PROSITE" id="PS51198"/>
    </source>
</evidence>
<dbReference type="InterPro" id="IPR000212">
    <property type="entry name" value="DNA_helicase_UvrD/REP"/>
</dbReference>
<evidence type="ECO:0000256" key="6">
    <source>
        <dbReference type="ARBA" id="ARBA00023125"/>
    </source>
</evidence>
<dbReference type="InterPro" id="IPR014016">
    <property type="entry name" value="UvrD-like_ATP-bd"/>
</dbReference>
<evidence type="ECO:0000256" key="7">
    <source>
        <dbReference type="ARBA" id="ARBA00023235"/>
    </source>
</evidence>
<comment type="catalytic activity">
    <reaction evidence="11">
        <text>ATP + H2O = ADP + phosphate + H(+)</text>
        <dbReference type="Rhea" id="RHEA:13065"/>
        <dbReference type="ChEBI" id="CHEBI:15377"/>
        <dbReference type="ChEBI" id="CHEBI:15378"/>
        <dbReference type="ChEBI" id="CHEBI:30616"/>
        <dbReference type="ChEBI" id="CHEBI:43474"/>
        <dbReference type="ChEBI" id="CHEBI:456216"/>
        <dbReference type="EC" id="5.6.2.4"/>
    </reaction>
</comment>
<feature type="domain" description="UvrD-like helicase ATP-binding" evidence="13">
    <location>
        <begin position="3"/>
        <end position="273"/>
    </location>
</feature>
<dbReference type="EC" id="5.6.2.4" evidence="9"/>
<dbReference type="PANTHER" id="PTHR11070:SF2">
    <property type="entry name" value="ATP-DEPENDENT DNA HELICASE SRS2"/>
    <property type="match status" value="1"/>
</dbReference>
<dbReference type="Gene3D" id="3.40.50.300">
    <property type="entry name" value="P-loop containing nucleotide triphosphate hydrolases"/>
    <property type="match status" value="2"/>
</dbReference>
<dbReference type="GO" id="GO:0000725">
    <property type="term" value="P:recombinational repair"/>
    <property type="evidence" value="ECO:0007669"/>
    <property type="project" value="TreeGrafter"/>
</dbReference>
<organism evidence="14 15">
    <name type="scientific">Chryseobacterium rhizoplanae</name>
    <dbReference type="NCBI Taxonomy" id="1609531"/>
    <lineage>
        <taxon>Bacteria</taxon>
        <taxon>Pseudomonadati</taxon>
        <taxon>Bacteroidota</taxon>
        <taxon>Flavobacteriia</taxon>
        <taxon>Flavobacteriales</taxon>
        <taxon>Weeksellaceae</taxon>
        <taxon>Chryseobacterium group</taxon>
        <taxon>Chryseobacterium</taxon>
    </lineage>
</organism>
<protein>
    <recommendedName>
        <fullName evidence="9">DNA 3'-5' helicase</fullName>
        <ecNumber evidence="9">5.6.2.4</ecNumber>
    </recommendedName>
    <alternativeName>
        <fullName evidence="10">DNA 3'-5' helicase II</fullName>
    </alternativeName>
</protein>
<accession>A0A521B4K1</accession>
<name>A0A521B4K1_9FLAO</name>
<evidence type="ECO:0000256" key="1">
    <source>
        <dbReference type="ARBA" id="ARBA00009922"/>
    </source>
</evidence>
<dbReference type="GO" id="GO:0003677">
    <property type="term" value="F:DNA binding"/>
    <property type="evidence" value="ECO:0007669"/>
    <property type="project" value="UniProtKB-KW"/>
</dbReference>
<dbReference type="SUPFAM" id="SSF52540">
    <property type="entry name" value="P-loop containing nucleoside triphosphate hydrolases"/>
    <property type="match status" value="1"/>
</dbReference>
<keyword evidence="3 12" id="KW-0378">Hydrolase</keyword>
<evidence type="ECO:0000256" key="11">
    <source>
        <dbReference type="ARBA" id="ARBA00048988"/>
    </source>
</evidence>
<dbReference type="AlphaFoldDB" id="A0A521B4K1"/>
<dbReference type="InterPro" id="IPR013986">
    <property type="entry name" value="DExx_box_DNA_helicase_dom_sf"/>
</dbReference>
<evidence type="ECO:0000313" key="14">
    <source>
        <dbReference type="EMBL" id="SMO42022.1"/>
    </source>
</evidence>
<dbReference type="Pfam" id="PF13361">
    <property type="entry name" value="UvrD_C"/>
    <property type="match status" value="1"/>
</dbReference>
<dbReference type="GO" id="GO:0016787">
    <property type="term" value="F:hydrolase activity"/>
    <property type="evidence" value="ECO:0007669"/>
    <property type="project" value="UniProtKB-UniRule"/>
</dbReference>
<keyword evidence="7" id="KW-0413">Isomerase</keyword>
<evidence type="ECO:0000256" key="3">
    <source>
        <dbReference type="ARBA" id="ARBA00022801"/>
    </source>
</evidence>
<dbReference type="PROSITE" id="PS51198">
    <property type="entry name" value="UVRD_HELICASE_ATP_BIND"/>
    <property type="match status" value="1"/>
</dbReference>
<evidence type="ECO:0000256" key="4">
    <source>
        <dbReference type="ARBA" id="ARBA00022806"/>
    </source>
</evidence>
<dbReference type="PROSITE" id="PS51257">
    <property type="entry name" value="PROKAR_LIPOPROTEIN"/>
    <property type="match status" value="1"/>
</dbReference>
<feature type="binding site" evidence="12">
    <location>
        <begin position="24"/>
        <end position="31"/>
    </location>
    <ligand>
        <name>ATP</name>
        <dbReference type="ChEBI" id="CHEBI:30616"/>
    </ligand>
</feature>
<evidence type="ECO:0000256" key="8">
    <source>
        <dbReference type="ARBA" id="ARBA00034617"/>
    </source>
</evidence>
<dbReference type="Proteomes" id="UP000316916">
    <property type="component" value="Unassembled WGS sequence"/>
</dbReference>
<evidence type="ECO:0000256" key="10">
    <source>
        <dbReference type="ARBA" id="ARBA00034923"/>
    </source>
</evidence>
<dbReference type="EMBL" id="FXTC01000001">
    <property type="protein sequence ID" value="SMO42022.1"/>
    <property type="molecule type" value="Genomic_DNA"/>
</dbReference>
<dbReference type="GO" id="GO:0033202">
    <property type="term" value="C:DNA helicase complex"/>
    <property type="evidence" value="ECO:0007669"/>
    <property type="project" value="TreeGrafter"/>
</dbReference>
<evidence type="ECO:0000256" key="5">
    <source>
        <dbReference type="ARBA" id="ARBA00022840"/>
    </source>
</evidence>
<dbReference type="InterPro" id="IPR027417">
    <property type="entry name" value="P-loop_NTPase"/>
</dbReference>
<keyword evidence="6" id="KW-0238">DNA-binding</keyword>
<dbReference type="Gene3D" id="1.10.10.160">
    <property type="match status" value="1"/>
</dbReference>
<keyword evidence="4 12" id="KW-0347">Helicase</keyword>
<dbReference type="RefSeq" id="WP_142716694.1">
    <property type="nucleotide sequence ID" value="NZ_FXTC01000001.1"/>
</dbReference>
<comment type="similarity">
    <text evidence="1">Belongs to the helicase family. UvrD subfamily.</text>
</comment>